<reference evidence="2" key="1">
    <citation type="submission" date="2018-05" db="EMBL/GenBank/DDBJ databases">
        <authorList>
            <person name="Liu B.-T."/>
        </authorList>
    </citation>
    <scope>NUCLEOTIDE SEQUENCE [LARGE SCALE GENOMIC DNA]</scope>
    <source>
        <strain evidence="2">WD6-1</strain>
    </source>
</reference>
<proteinExistence type="predicted"/>
<protein>
    <submittedName>
        <fullName evidence="1">Uncharacterized protein</fullName>
    </submittedName>
</protein>
<comment type="caution">
    <text evidence="1">The sequence shown here is derived from an EMBL/GenBank/DDBJ whole genome shotgun (WGS) entry which is preliminary data.</text>
</comment>
<evidence type="ECO:0000313" key="2">
    <source>
        <dbReference type="Proteomes" id="UP000245168"/>
    </source>
</evidence>
<accession>A0A2U2BXF3</accession>
<sequence>MKRVVLTVSDQNAADSLDRLVARFTEEVAAGSDECVFYMSEPGAGRPARVVETESQATLDRFVALVDPAIARIDG</sequence>
<keyword evidence="2" id="KW-1185">Reference proteome</keyword>
<evidence type="ECO:0000313" key="1">
    <source>
        <dbReference type="EMBL" id="PWE18677.1"/>
    </source>
</evidence>
<gene>
    <name evidence="1" type="ORF">DDZ18_03545</name>
</gene>
<dbReference type="EMBL" id="QEXV01000001">
    <property type="protein sequence ID" value="PWE18677.1"/>
    <property type="molecule type" value="Genomic_DNA"/>
</dbReference>
<dbReference type="OrthoDB" id="7631579at2"/>
<name>A0A2U2BXF3_9PROT</name>
<dbReference type="Proteomes" id="UP000245168">
    <property type="component" value="Unassembled WGS sequence"/>
</dbReference>
<organism evidence="1 2">
    <name type="scientific">Marinicauda salina</name>
    <dbReference type="NCBI Taxonomy" id="2135793"/>
    <lineage>
        <taxon>Bacteria</taxon>
        <taxon>Pseudomonadati</taxon>
        <taxon>Pseudomonadota</taxon>
        <taxon>Alphaproteobacteria</taxon>
        <taxon>Maricaulales</taxon>
        <taxon>Maricaulaceae</taxon>
        <taxon>Marinicauda</taxon>
    </lineage>
</organism>
<dbReference type="RefSeq" id="WP_109251951.1">
    <property type="nucleotide sequence ID" value="NZ_QEXV01000001.1"/>
</dbReference>
<dbReference type="AlphaFoldDB" id="A0A2U2BXF3"/>